<dbReference type="PROSITE" id="PS00061">
    <property type="entry name" value="ADH_SHORT"/>
    <property type="match status" value="1"/>
</dbReference>
<accession>A0A9W9D1P4</accession>
<evidence type="ECO:0000313" key="5">
    <source>
        <dbReference type="Proteomes" id="UP001140453"/>
    </source>
</evidence>
<gene>
    <name evidence="4" type="ORF">N0V93_000810</name>
</gene>
<protein>
    <recommendedName>
        <fullName evidence="6">NAD(P)-binding protein</fullName>
    </recommendedName>
</protein>
<dbReference type="Pfam" id="PF00106">
    <property type="entry name" value="adh_short"/>
    <property type="match status" value="1"/>
</dbReference>
<dbReference type="OrthoDB" id="47007at2759"/>
<dbReference type="InterPro" id="IPR020904">
    <property type="entry name" value="Sc_DH/Rdtase_CS"/>
</dbReference>
<proteinExistence type="inferred from homology"/>
<dbReference type="GO" id="GO:0016616">
    <property type="term" value="F:oxidoreductase activity, acting on the CH-OH group of donors, NAD or NADP as acceptor"/>
    <property type="evidence" value="ECO:0007669"/>
    <property type="project" value="TreeGrafter"/>
</dbReference>
<organism evidence="4 5">
    <name type="scientific">Gnomoniopsis smithogilvyi</name>
    <dbReference type="NCBI Taxonomy" id="1191159"/>
    <lineage>
        <taxon>Eukaryota</taxon>
        <taxon>Fungi</taxon>
        <taxon>Dikarya</taxon>
        <taxon>Ascomycota</taxon>
        <taxon>Pezizomycotina</taxon>
        <taxon>Sordariomycetes</taxon>
        <taxon>Sordariomycetidae</taxon>
        <taxon>Diaporthales</taxon>
        <taxon>Gnomoniaceae</taxon>
        <taxon>Gnomoniopsis</taxon>
    </lineage>
</organism>
<evidence type="ECO:0000313" key="4">
    <source>
        <dbReference type="EMBL" id="KAJ4396589.1"/>
    </source>
</evidence>
<dbReference type="PRINTS" id="PR00080">
    <property type="entry name" value="SDRFAMILY"/>
</dbReference>
<evidence type="ECO:0000256" key="1">
    <source>
        <dbReference type="ARBA" id="ARBA00006484"/>
    </source>
</evidence>
<dbReference type="EMBL" id="JAPEVB010000001">
    <property type="protein sequence ID" value="KAJ4396589.1"/>
    <property type="molecule type" value="Genomic_DNA"/>
</dbReference>
<comment type="caution">
    <text evidence="4">The sequence shown here is derived from an EMBL/GenBank/DDBJ whole genome shotgun (WGS) entry which is preliminary data.</text>
</comment>
<dbReference type="InterPro" id="IPR036291">
    <property type="entry name" value="NAD(P)-bd_dom_sf"/>
</dbReference>
<keyword evidence="2" id="KW-0521">NADP</keyword>
<dbReference type="PANTHER" id="PTHR42760">
    <property type="entry name" value="SHORT-CHAIN DEHYDROGENASES/REDUCTASES FAMILY MEMBER"/>
    <property type="match status" value="1"/>
</dbReference>
<dbReference type="InterPro" id="IPR002347">
    <property type="entry name" value="SDR_fam"/>
</dbReference>
<dbReference type="SUPFAM" id="SSF51735">
    <property type="entry name" value="NAD(P)-binding Rossmann-fold domains"/>
    <property type="match status" value="1"/>
</dbReference>
<dbReference type="AlphaFoldDB" id="A0A9W9D1P4"/>
<evidence type="ECO:0000256" key="3">
    <source>
        <dbReference type="RuleBase" id="RU000363"/>
    </source>
</evidence>
<name>A0A9W9D1P4_9PEZI</name>
<evidence type="ECO:0008006" key="6">
    <source>
        <dbReference type="Google" id="ProtNLM"/>
    </source>
</evidence>
<dbReference type="Gene3D" id="3.40.50.720">
    <property type="entry name" value="NAD(P)-binding Rossmann-like Domain"/>
    <property type="match status" value="1"/>
</dbReference>
<comment type="similarity">
    <text evidence="1 3">Belongs to the short-chain dehydrogenases/reductases (SDR) family.</text>
</comment>
<dbReference type="CDD" id="cd05233">
    <property type="entry name" value="SDR_c"/>
    <property type="match status" value="1"/>
</dbReference>
<dbReference type="PRINTS" id="PR00081">
    <property type="entry name" value="GDHRDH"/>
</dbReference>
<evidence type="ECO:0000256" key="2">
    <source>
        <dbReference type="ARBA" id="ARBA00022857"/>
    </source>
</evidence>
<sequence length="319" mass="34306">MSAHKNVLITGAARGIGRVIARHLALLGHNIFLIDIQQVELEYTATSHIPKCLSARTTNGDTAGHDHGLIGYNVCDLRDPAAIQDAVQAAASFFPGGEIDVLINNAGLCKAQFKGGRTMEDPCVITEWSAYLAVNLTAPFLVSQACLPFMKHKDSGTTKPFEAVIRPEAAQASSGFLPEEVRRGFTRPEVQSRCIINISSFRALQSEPNCEGYAASKAGMLGLTQAMAISGAQWGIRCNAVLPGFTFVDHECKEADESQGKMWWTEGIDSDRHRHHPVGRIGYGEDVADAIVWLMGAGFVTGQEICVDGGISKVKHASA</sequence>
<reference evidence="4" key="1">
    <citation type="submission" date="2022-10" db="EMBL/GenBank/DDBJ databases">
        <title>Tapping the CABI collections for fungal endophytes: first genome assemblies for Collariella, Neodidymelliopsis, Ascochyta clinopodiicola, Didymella pomorum, Didymosphaeria variabile, Neocosmospora piperis and Neocucurbitaria cava.</title>
        <authorList>
            <person name="Hill R."/>
        </authorList>
    </citation>
    <scope>NUCLEOTIDE SEQUENCE</scope>
    <source>
        <strain evidence="4">IMI 355082</strain>
    </source>
</reference>
<dbReference type="Pfam" id="PF13561">
    <property type="entry name" value="adh_short_C2"/>
    <property type="match status" value="1"/>
</dbReference>
<keyword evidence="5" id="KW-1185">Reference proteome</keyword>
<dbReference type="Proteomes" id="UP001140453">
    <property type="component" value="Unassembled WGS sequence"/>
</dbReference>